<dbReference type="InterPro" id="IPR028082">
    <property type="entry name" value="Peripla_BP_I"/>
</dbReference>
<evidence type="ECO:0000256" key="2">
    <source>
        <dbReference type="ARBA" id="ARBA00007639"/>
    </source>
</evidence>
<evidence type="ECO:0000256" key="1">
    <source>
        <dbReference type="ARBA" id="ARBA00004196"/>
    </source>
</evidence>
<dbReference type="PANTHER" id="PTHR46847">
    <property type="entry name" value="D-ALLOSE-BINDING PERIPLASMIC PROTEIN-RELATED"/>
    <property type="match status" value="1"/>
</dbReference>
<evidence type="ECO:0000256" key="4">
    <source>
        <dbReference type="SAM" id="SignalP"/>
    </source>
</evidence>
<name>A0A5B0WCS6_RHITR</name>
<evidence type="ECO:0000256" key="3">
    <source>
        <dbReference type="ARBA" id="ARBA00022729"/>
    </source>
</evidence>
<dbReference type="Proteomes" id="UP000323608">
    <property type="component" value="Unassembled WGS sequence"/>
</dbReference>
<dbReference type="Gene3D" id="3.40.50.2300">
    <property type="match status" value="2"/>
</dbReference>
<feature type="signal peptide" evidence="4">
    <location>
        <begin position="1"/>
        <end position="39"/>
    </location>
</feature>
<comment type="subcellular location">
    <subcellularLocation>
        <location evidence="1">Cell envelope</location>
    </subcellularLocation>
</comment>
<evidence type="ECO:0000313" key="7">
    <source>
        <dbReference type="Proteomes" id="UP000323608"/>
    </source>
</evidence>
<organism evidence="6 7">
    <name type="scientific">Rhizobium tropici</name>
    <dbReference type="NCBI Taxonomy" id="398"/>
    <lineage>
        <taxon>Bacteria</taxon>
        <taxon>Pseudomonadati</taxon>
        <taxon>Pseudomonadota</taxon>
        <taxon>Alphaproteobacteria</taxon>
        <taxon>Hyphomicrobiales</taxon>
        <taxon>Rhizobiaceae</taxon>
        <taxon>Rhizobium/Agrobacterium group</taxon>
        <taxon>Rhizobium</taxon>
    </lineage>
</organism>
<dbReference type="OrthoDB" id="9813037at2"/>
<dbReference type="Pfam" id="PF13407">
    <property type="entry name" value="Peripla_BP_4"/>
    <property type="match status" value="1"/>
</dbReference>
<dbReference type="AlphaFoldDB" id="A0A5B0WCS6"/>
<dbReference type="PANTHER" id="PTHR46847:SF1">
    <property type="entry name" value="D-ALLOSE-BINDING PERIPLASMIC PROTEIN-RELATED"/>
    <property type="match status" value="1"/>
</dbReference>
<reference evidence="6 7" key="1">
    <citation type="submission" date="2019-07" db="EMBL/GenBank/DDBJ databases">
        <title>The Draft Genome Sequence of Rhizobium tropici SARCC-755 Associated with Superior Nodulation on Pigeonpea (Cajanus cajan (L.) Millsp.).</title>
        <authorList>
            <person name="Bopape F.L."/>
            <person name="Hassen A.I."/>
            <person name="Swanevelder Z.H."/>
            <person name="Gwata E.T."/>
        </authorList>
    </citation>
    <scope>NUCLEOTIDE SEQUENCE [LARGE SCALE GENOMIC DNA]</scope>
    <source>
        <strain evidence="6 7">SARCC-755</strain>
    </source>
</reference>
<dbReference type="GO" id="GO:0030246">
    <property type="term" value="F:carbohydrate binding"/>
    <property type="evidence" value="ECO:0007669"/>
    <property type="project" value="UniProtKB-ARBA"/>
</dbReference>
<feature type="domain" description="Periplasmic binding protein" evidence="5">
    <location>
        <begin position="45"/>
        <end position="304"/>
    </location>
</feature>
<proteinExistence type="inferred from homology"/>
<comment type="caution">
    <text evidence="6">The sequence shown here is derived from an EMBL/GenBank/DDBJ whole genome shotgun (WGS) entry which is preliminary data.</text>
</comment>
<dbReference type="SUPFAM" id="SSF53822">
    <property type="entry name" value="Periplasmic binding protein-like I"/>
    <property type="match status" value="1"/>
</dbReference>
<dbReference type="GO" id="GO:0030313">
    <property type="term" value="C:cell envelope"/>
    <property type="evidence" value="ECO:0007669"/>
    <property type="project" value="UniProtKB-SubCell"/>
</dbReference>
<evidence type="ECO:0000313" key="6">
    <source>
        <dbReference type="EMBL" id="KAA1183961.1"/>
    </source>
</evidence>
<dbReference type="InterPro" id="IPR025997">
    <property type="entry name" value="SBP_2_dom"/>
</dbReference>
<accession>A0A5B0WCS6</accession>
<dbReference type="CDD" id="cd01536">
    <property type="entry name" value="PBP1_ABC_sugar_binding-like"/>
    <property type="match status" value="1"/>
</dbReference>
<feature type="chain" id="PRO_5023083969" evidence="4">
    <location>
        <begin position="40"/>
        <end position="365"/>
    </location>
</feature>
<dbReference type="EMBL" id="VNIP01000004">
    <property type="protein sequence ID" value="KAA1183961.1"/>
    <property type="molecule type" value="Genomic_DNA"/>
</dbReference>
<keyword evidence="3 4" id="KW-0732">Signal</keyword>
<sequence>MAVKMARRLIGRKKMKFGYTLALAASLVTGLMTTTSAEAASKGTIVVFVPSSTNPYIGQFQLGAKAKATDLGYDIKVIENNFNQSEQDSQVQQQLASGDKVAGYIWWPFENAAGIASLRALSQSGAPVILSNQYPIRGTEAFWTAYAGANDFLSGKTAAEILVDACSKAGAKCDKGAIIRFPAGVSAGDDRATGFQDAVKGKLNVLDVVPTAGFLEDEGYKVASQIIPAHKGELTWLYTENDSLAGAAAQAAKENGLTPGKDIFIVGGTCHGDSKHVKSGEIAGTAIQSGYFEGWMAVQALGKFVAQGKVVDGEKYLEASPDTLPSDSDPLYKYNFLPNPAVANSQAAYDAAKLWGKSADQLCNF</sequence>
<comment type="similarity">
    <text evidence="2">Belongs to the bacterial solute-binding protein 2 family.</text>
</comment>
<gene>
    <name evidence="6" type="ORF">FP026_08075</name>
</gene>
<evidence type="ECO:0000259" key="5">
    <source>
        <dbReference type="Pfam" id="PF13407"/>
    </source>
</evidence>
<protein>
    <submittedName>
        <fullName evidence="6">Sugar ABC transporter substrate-binding protein</fullName>
    </submittedName>
</protein>